<reference evidence="12" key="1">
    <citation type="journal article" date="2019" name="Int. J. Syst. Evol. Microbiol.">
        <title>The Global Catalogue of Microorganisms (GCM) 10K type strain sequencing project: providing services to taxonomists for standard genome sequencing and annotation.</title>
        <authorList>
            <consortium name="The Broad Institute Genomics Platform"/>
            <consortium name="The Broad Institute Genome Sequencing Center for Infectious Disease"/>
            <person name="Wu L."/>
            <person name="Ma J."/>
        </authorList>
    </citation>
    <scope>NUCLEOTIDE SEQUENCE [LARGE SCALE GENOMIC DNA]</scope>
    <source>
        <strain evidence="12">CGMCC 1.16305</strain>
    </source>
</reference>
<keyword evidence="5 9" id="KW-0028">Amino-acid biosynthesis</keyword>
<name>A0ABW2PQ93_9BACL</name>
<evidence type="ECO:0000256" key="7">
    <source>
        <dbReference type="ARBA" id="ARBA00023141"/>
    </source>
</evidence>
<evidence type="ECO:0000256" key="2">
    <source>
        <dbReference type="ARBA" id="ARBA00004664"/>
    </source>
</evidence>
<keyword evidence="12" id="KW-1185">Reference proteome</keyword>
<dbReference type="Proteomes" id="UP001596505">
    <property type="component" value="Unassembled WGS sequence"/>
</dbReference>
<comment type="pathway">
    <text evidence="2 9">Amino-acid biosynthesis; L-tryptophan biosynthesis; L-tryptophan from chorismate: step 3/5.</text>
</comment>
<comment type="similarity">
    <text evidence="9">Belongs to the TrpF family.</text>
</comment>
<gene>
    <name evidence="9" type="primary">trpF</name>
    <name evidence="11" type="ORF">ACFQRG_00915</name>
</gene>
<evidence type="ECO:0000256" key="1">
    <source>
        <dbReference type="ARBA" id="ARBA00001164"/>
    </source>
</evidence>
<keyword evidence="6 9" id="KW-0822">Tryptophan biosynthesis</keyword>
<evidence type="ECO:0000259" key="10">
    <source>
        <dbReference type="Pfam" id="PF00697"/>
    </source>
</evidence>
<dbReference type="EMBL" id="JBHTCO010000001">
    <property type="protein sequence ID" value="MFC7391573.1"/>
    <property type="molecule type" value="Genomic_DNA"/>
</dbReference>
<dbReference type="InterPro" id="IPR001240">
    <property type="entry name" value="PRAI_dom"/>
</dbReference>
<evidence type="ECO:0000313" key="12">
    <source>
        <dbReference type="Proteomes" id="UP001596505"/>
    </source>
</evidence>
<dbReference type="CDD" id="cd00405">
    <property type="entry name" value="PRAI"/>
    <property type="match status" value="1"/>
</dbReference>
<evidence type="ECO:0000256" key="3">
    <source>
        <dbReference type="ARBA" id="ARBA00012572"/>
    </source>
</evidence>
<dbReference type="PANTHER" id="PTHR42894">
    <property type="entry name" value="N-(5'-PHOSPHORIBOSYL)ANTHRANILATE ISOMERASE"/>
    <property type="match status" value="1"/>
</dbReference>
<feature type="domain" description="N-(5'phosphoribosyl) anthranilate isomerase (PRAI)" evidence="10">
    <location>
        <begin position="7"/>
        <end position="209"/>
    </location>
</feature>
<dbReference type="HAMAP" id="MF_00135">
    <property type="entry name" value="PRAI"/>
    <property type="match status" value="1"/>
</dbReference>
<dbReference type="InterPro" id="IPR044643">
    <property type="entry name" value="TrpF_fam"/>
</dbReference>
<evidence type="ECO:0000256" key="8">
    <source>
        <dbReference type="ARBA" id="ARBA00023235"/>
    </source>
</evidence>
<dbReference type="Pfam" id="PF00697">
    <property type="entry name" value="PRAI"/>
    <property type="match status" value="1"/>
</dbReference>
<evidence type="ECO:0000256" key="9">
    <source>
        <dbReference type="HAMAP-Rule" id="MF_00135"/>
    </source>
</evidence>
<dbReference type="InterPro" id="IPR013785">
    <property type="entry name" value="Aldolase_TIM"/>
</dbReference>
<keyword evidence="8 9" id="KW-0413">Isomerase</keyword>
<dbReference type="SUPFAM" id="SSF51366">
    <property type="entry name" value="Ribulose-phoshate binding barrel"/>
    <property type="match status" value="1"/>
</dbReference>
<dbReference type="RefSeq" id="WP_380962706.1">
    <property type="nucleotide sequence ID" value="NZ_JBHTCO010000001.1"/>
</dbReference>
<dbReference type="Gene3D" id="3.20.20.70">
    <property type="entry name" value="Aldolase class I"/>
    <property type="match status" value="1"/>
</dbReference>
<dbReference type="EC" id="5.3.1.24" evidence="3 9"/>
<keyword evidence="7 9" id="KW-0057">Aromatic amino acid biosynthesis</keyword>
<dbReference type="GO" id="GO:0004640">
    <property type="term" value="F:phosphoribosylanthranilate isomerase activity"/>
    <property type="evidence" value="ECO:0007669"/>
    <property type="project" value="UniProtKB-EC"/>
</dbReference>
<accession>A0ABW2PQ93</accession>
<comment type="caution">
    <text evidence="11">The sequence shown here is derived from an EMBL/GenBank/DDBJ whole genome shotgun (WGS) entry which is preliminary data.</text>
</comment>
<protein>
    <recommendedName>
        <fullName evidence="4 9">N-(5'-phosphoribosyl)anthranilate isomerase</fullName>
        <shortName evidence="9">PRAI</shortName>
        <ecNumber evidence="3 9">5.3.1.24</ecNumber>
    </recommendedName>
</protein>
<dbReference type="InterPro" id="IPR011060">
    <property type="entry name" value="RibuloseP-bd_barrel"/>
</dbReference>
<sequence>MNRPLLKFCGNHSLSDLKLAVQSEAQFIGIVFAKESKRQVSISEAEAWFRTIQLKPCQKLVGVFVNSPVSFIKRAVGRLPIDVIQCHGNETVDDILDLKCQINKPVWKAIHQDQDTVKKMQAYEGVIDGFIIDTKTAKWGGSGVSFDWQHVPAYTKEAKRQGVHCFIAGGIRPDNIDRLLTYEPEGIDIASGIETELRKDPEKIRQIAKKAGFIHATT</sequence>
<organism evidence="11 12">
    <name type="scientific">Scopulibacillus cellulosilyticus</name>
    <dbReference type="NCBI Taxonomy" id="2665665"/>
    <lineage>
        <taxon>Bacteria</taxon>
        <taxon>Bacillati</taxon>
        <taxon>Bacillota</taxon>
        <taxon>Bacilli</taxon>
        <taxon>Bacillales</taxon>
        <taxon>Sporolactobacillaceae</taxon>
        <taxon>Scopulibacillus</taxon>
    </lineage>
</organism>
<comment type="catalytic activity">
    <reaction evidence="1 9">
        <text>N-(5-phospho-beta-D-ribosyl)anthranilate = 1-(2-carboxyphenylamino)-1-deoxy-D-ribulose 5-phosphate</text>
        <dbReference type="Rhea" id="RHEA:21540"/>
        <dbReference type="ChEBI" id="CHEBI:18277"/>
        <dbReference type="ChEBI" id="CHEBI:58613"/>
        <dbReference type="EC" id="5.3.1.24"/>
    </reaction>
</comment>
<evidence type="ECO:0000313" key="11">
    <source>
        <dbReference type="EMBL" id="MFC7391573.1"/>
    </source>
</evidence>
<evidence type="ECO:0000256" key="4">
    <source>
        <dbReference type="ARBA" id="ARBA00022272"/>
    </source>
</evidence>
<dbReference type="PANTHER" id="PTHR42894:SF1">
    <property type="entry name" value="N-(5'-PHOSPHORIBOSYL)ANTHRANILATE ISOMERASE"/>
    <property type="match status" value="1"/>
</dbReference>
<dbReference type="NCBIfam" id="NF002301">
    <property type="entry name" value="PRK01222.2-1"/>
    <property type="match status" value="1"/>
</dbReference>
<evidence type="ECO:0000256" key="6">
    <source>
        <dbReference type="ARBA" id="ARBA00022822"/>
    </source>
</evidence>
<proteinExistence type="inferred from homology"/>
<evidence type="ECO:0000256" key="5">
    <source>
        <dbReference type="ARBA" id="ARBA00022605"/>
    </source>
</evidence>